<proteinExistence type="predicted"/>
<protein>
    <submittedName>
        <fullName evidence="2">Uncharacterized protein</fullName>
    </submittedName>
</protein>
<organism evidence="2 3">
    <name type="scientific">Streptomyces glebosus</name>
    <dbReference type="NCBI Taxonomy" id="249580"/>
    <lineage>
        <taxon>Bacteria</taxon>
        <taxon>Bacillati</taxon>
        <taxon>Actinomycetota</taxon>
        <taxon>Actinomycetes</taxon>
        <taxon>Kitasatosporales</taxon>
        <taxon>Streptomycetaceae</taxon>
        <taxon>Streptomyces</taxon>
    </lineage>
</organism>
<evidence type="ECO:0000313" key="3">
    <source>
        <dbReference type="Proteomes" id="UP000430079"/>
    </source>
</evidence>
<evidence type="ECO:0000313" key="2">
    <source>
        <dbReference type="EMBL" id="GFE11999.1"/>
    </source>
</evidence>
<dbReference type="EMBL" id="BLIO01000001">
    <property type="protein sequence ID" value="GFE11999.1"/>
    <property type="molecule type" value="Genomic_DNA"/>
</dbReference>
<reference evidence="2 3" key="1">
    <citation type="submission" date="2019-12" db="EMBL/GenBank/DDBJ databases">
        <title>Whole genome shotgun sequence of Streptomyces hygroscopicus subsp. glebosus NBRC 13786.</title>
        <authorList>
            <person name="Ichikawa N."/>
            <person name="Kimura A."/>
            <person name="Kitahashi Y."/>
            <person name="Komaki H."/>
            <person name="Tamura T."/>
        </authorList>
    </citation>
    <scope>NUCLEOTIDE SEQUENCE [LARGE SCALE GENOMIC DNA]</scope>
    <source>
        <strain evidence="2 3">NBRC 13786</strain>
    </source>
</reference>
<comment type="caution">
    <text evidence="2">The sequence shown here is derived from an EMBL/GenBank/DDBJ whole genome shotgun (WGS) entry which is preliminary data.</text>
</comment>
<name>A0A640SKM9_9ACTN</name>
<feature type="region of interest" description="Disordered" evidence="1">
    <location>
        <begin position="1"/>
        <end position="23"/>
    </location>
</feature>
<evidence type="ECO:0000256" key="1">
    <source>
        <dbReference type="SAM" id="MobiDB-lite"/>
    </source>
</evidence>
<keyword evidence="3" id="KW-1185">Reference proteome</keyword>
<dbReference type="Proteomes" id="UP000430079">
    <property type="component" value="Unassembled WGS sequence"/>
</dbReference>
<gene>
    <name evidence="2" type="ORF">Sgleb_00460</name>
</gene>
<sequence length="78" mass="8994">MPGDSLMEGSSEFGHPGPRMRQRHRRAVRLWVTMRLGHAERGLGRKTHTATAVASEIQKTVSLRRRHGRRKCRYTARC</sequence>
<accession>A0A640SKM9</accession>
<dbReference type="AlphaFoldDB" id="A0A640SKM9"/>